<dbReference type="PANTHER" id="PTHR31376">
    <property type="entry name" value="OS09G0467300 PROTEIN-RELATED"/>
    <property type="match status" value="1"/>
</dbReference>
<dbReference type="SUPFAM" id="SSF103481">
    <property type="entry name" value="Multidrug resistance efflux transporter EmrE"/>
    <property type="match status" value="1"/>
</dbReference>
<feature type="transmembrane region" description="Helical" evidence="7">
    <location>
        <begin position="202"/>
        <end position="227"/>
    </location>
</feature>
<gene>
    <name evidence="8" type="ORF">LIER_24601</name>
</gene>
<dbReference type="GO" id="GO:0016020">
    <property type="term" value="C:membrane"/>
    <property type="evidence" value="ECO:0007669"/>
    <property type="project" value="UniProtKB-SubCell"/>
</dbReference>
<feature type="transmembrane region" description="Helical" evidence="7">
    <location>
        <begin position="170"/>
        <end position="190"/>
    </location>
</feature>
<evidence type="ECO:0000256" key="5">
    <source>
        <dbReference type="ARBA" id="ARBA00022989"/>
    </source>
</evidence>
<dbReference type="GO" id="GO:0005345">
    <property type="term" value="F:purine nucleobase transmembrane transporter activity"/>
    <property type="evidence" value="ECO:0007669"/>
    <property type="project" value="UniProtKB-UniRule"/>
</dbReference>
<comment type="subcellular location">
    <subcellularLocation>
        <location evidence="1 7">Membrane</location>
        <topology evidence="1 7">Multi-pass membrane protein</topology>
    </subcellularLocation>
</comment>
<evidence type="ECO:0000256" key="1">
    <source>
        <dbReference type="ARBA" id="ARBA00004141"/>
    </source>
</evidence>
<dbReference type="InterPro" id="IPR030182">
    <property type="entry name" value="PUP_plant"/>
</dbReference>
<dbReference type="GO" id="GO:0015211">
    <property type="term" value="F:purine nucleoside transmembrane transporter activity"/>
    <property type="evidence" value="ECO:0007669"/>
    <property type="project" value="UniProtKB-UniRule"/>
</dbReference>
<accession>A0AAV3R1V0</accession>
<protein>
    <recommendedName>
        <fullName evidence="7">Probable purine permease</fullName>
    </recommendedName>
</protein>
<dbReference type="Proteomes" id="UP001454036">
    <property type="component" value="Unassembled WGS sequence"/>
</dbReference>
<keyword evidence="9" id="KW-1185">Reference proteome</keyword>
<dbReference type="InterPro" id="IPR037185">
    <property type="entry name" value="EmrE-like"/>
</dbReference>
<comment type="caution">
    <text evidence="8">The sequence shown here is derived from an EMBL/GenBank/DDBJ whole genome shotgun (WGS) entry which is preliminary data.</text>
</comment>
<evidence type="ECO:0000256" key="6">
    <source>
        <dbReference type="ARBA" id="ARBA00023136"/>
    </source>
</evidence>
<feature type="transmembrane region" description="Helical" evidence="7">
    <location>
        <begin position="115"/>
        <end position="138"/>
    </location>
</feature>
<dbReference type="AlphaFoldDB" id="A0AAV3R1V0"/>
<feature type="transmembrane region" description="Helical" evidence="7">
    <location>
        <begin position="239"/>
        <end position="260"/>
    </location>
</feature>
<feature type="transmembrane region" description="Helical" evidence="7">
    <location>
        <begin position="47"/>
        <end position="67"/>
    </location>
</feature>
<keyword evidence="6 7" id="KW-0472">Membrane</keyword>
<comment type="caution">
    <text evidence="7">Lacks conserved residue(s) required for the propagation of feature annotation.</text>
</comment>
<evidence type="ECO:0000256" key="4">
    <source>
        <dbReference type="ARBA" id="ARBA00022692"/>
    </source>
</evidence>
<name>A0AAV3R1V0_LITER</name>
<organism evidence="8 9">
    <name type="scientific">Lithospermum erythrorhizon</name>
    <name type="common">Purple gromwell</name>
    <name type="synonym">Lithospermum officinale var. erythrorhizon</name>
    <dbReference type="NCBI Taxonomy" id="34254"/>
    <lineage>
        <taxon>Eukaryota</taxon>
        <taxon>Viridiplantae</taxon>
        <taxon>Streptophyta</taxon>
        <taxon>Embryophyta</taxon>
        <taxon>Tracheophyta</taxon>
        <taxon>Spermatophyta</taxon>
        <taxon>Magnoliopsida</taxon>
        <taxon>eudicotyledons</taxon>
        <taxon>Gunneridae</taxon>
        <taxon>Pentapetalae</taxon>
        <taxon>asterids</taxon>
        <taxon>lamiids</taxon>
        <taxon>Boraginales</taxon>
        <taxon>Boraginaceae</taxon>
        <taxon>Boraginoideae</taxon>
        <taxon>Lithospermeae</taxon>
        <taxon>Lithospermum</taxon>
    </lineage>
</organism>
<dbReference type="Pfam" id="PF16913">
    <property type="entry name" value="PUNUT"/>
    <property type="match status" value="1"/>
</dbReference>
<feature type="transmembrane region" description="Helical" evidence="7">
    <location>
        <begin position="309"/>
        <end position="330"/>
    </location>
</feature>
<feature type="transmembrane region" description="Helical" evidence="7">
    <location>
        <begin position="336"/>
        <end position="354"/>
    </location>
</feature>
<evidence type="ECO:0000256" key="2">
    <source>
        <dbReference type="ARBA" id="ARBA00006213"/>
    </source>
</evidence>
<proteinExistence type="inferred from homology"/>
<reference evidence="8 9" key="1">
    <citation type="submission" date="2024-01" db="EMBL/GenBank/DDBJ databases">
        <title>The complete chloroplast genome sequence of Lithospermum erythrorhizon: insights into the phylogenetic relationship among Boraginaceae species and the maternal lineages of purple gromwells.</title>
        <authorList>
            <person name="Okada T."/>
            <person name="Watanabe K."/>
        </authorList>
    </citation>
    <scope>NUCLEOTIDE SEQUENCE [LARGE SCALE GENOMIC DNA]</scope>
</reference>
<keyword evidence="4 7" id="KW-0812">Transmembrane</keyword>
<keyword evidence="3 7" id="KW-0813">Transport</keyword>
<comment type="similarity">
    <text evidence="2 7">Belongs to the purine permeases (TC 2.A.7.14) family.</text>
</comment>
<sequence length="380" mass="41982">MVETQALPSYVVDEESKAGKTTEFSVLDDQTTCSWLKQYKWWVEMTIYTLFVVCGSAIATLLGRLYYAEGGKSKWMGSLVQTAGFPVVLPLFFISSSKNQNQESGTNLPSPLILASIYTSLGLFIAFNCVLYSIGLMYLPVSTFSVICASQLGFNALFSYFLNSQNFTPYILNSIVLLTISSILLVFQHNSGDSVGASKKNYVIGFLCTVVASASYSLMLSFTQLAFQKVIKNKSFRVILDMVFYENLVATGAILIGLFASGEWSDLAKENKDYRLGNVGYVMTLVWTAVSWQAFSVGCVGLIFKVSALFSNVIGMLSLPVAPVAAVIIFHDKMDGVKVISMVLAVWGFASYIYQHYLDDKIKTEEKKITNDISLVEEIH</sequence>
<dbReference type="EMBL" id="BAABME010007189">
    <property type="protein sequence ID" value="GAA0170309.1"/>
    <property type="molecule type" value="Genomic_DNA"/>
</dbReference>
<feature type="transmembrane region" description="Helical" evidence="7">
    <location>
        <begin position="280"/>
        <end position="304"/>
    </location>
</feature>
<dbReference type="PANTHER" id="PTHR31376:SF17">
    <property type="entry name" value="PURINE PERMEASE 21-RELATED"/>
    <property type="match status" value="1"/>
</dbReference>
<feature type="transmembrane region" description="Helical" evidence="7">
    <location>
        <begin position="73"/>
        <end position="94"/>
    </location>
</feature>
<evidence type="ECO:0000256" key="3">
    <source>
        <dbReference type="ARBA" id="ARBA00022448"/>
    </source>
</evidence>
<evidence type="ECO:0000256" key="7">
    <source>
        <dbReference type="RuleBase" id="RU368015"/>
    </source>
</evidence>
<keyword evidence="5 7" id="KW-1133">Transmembrane helix</keyword>
<evidence type="ECO:0000313" key="8">
    <source>
        <dbReference type="EMBL" id="GAA0170309.1"/>
    </source>
</evidence>
<evidence type="ECO:0000313" key="9">
    <source>
        <dbReference type="Proteomes" id="UP001454036"/>
    </source>
</evidence>